<dbReference type="PROSITE" id="PS50090">
    <property type="entry name" value="MYB_LIKE"/>
    <property type="match status" value="1"/>
</dbReference>
<proteinExistence type="predicted"/>
<evidence type="ECO:0000313" key="4">
    <source>
        <dbReference type="RefSeq" id="XP_010463434.1"/>
    </source>
</evidence>
<dbReference type="Proteomes" id="UP000694864">
    <property type="component" value="Chromosome 14"/>
</dbReference>
<sequence>MDPYSQDSSFVDLLTSQTTYNTLETNSYAEDPSLGEGGPKERRERRKWSHTEDVLLISAWLNTSKDAVTSNQQKGNTFWHRIADYYAKSPKLAGTDKREPLHYKGRWQKINDHVSKFVGSYHAATKERSSGQSEDDVMKMAYQIFANDYKMKFTLEHAWRELRHEQKWCLSYATKDNGSSKRRKIDDQTSNSGPVMDAEEDQAQPPGIKAAKGKGKRHVSKPTSSQAIVASSEGFESMWDIRQKDFALKEKQSLRKEKIVKHMLDSLLAKTEPLTEQEMALKNKLISDMLEI</sequence>
<dbReference type="InterPro" id="IPR001005">
    <property type="entry name" value="SANT/Myb"/>
</dbReference>
<feature type="region of interest" description="Disordered" evidence="1">
    <location>
        <begin position="177"/>
        <end position="225"/>
    </location>
</feature>
<feature type="domain" description="Myb-like" evidence="2">
    <location>
        <begin position="40"/>
        <end position="111"/>
    </location>
</feature>
<feature type="compositionally biased region" description="Basic residues" evidence="1">
    <location>
        <begin position="211"/>
        <end position="220"/>
    </location>
</feature>
<reference evidence="3" key="1">
    <citation type="journal article" date="2014" name="Nat. Commun.">
        <title>The emerging biofuel crop Camelina sativa retains a highly undifferentiated hexaploid genome structure.</title>
        <authorList>
            <person name="Kagale S."/>
            <person name="Koh C."/>
            <person name="Nixon J."/>
            <person name="Bollina V."/>
            <person name="Clarke W.E."/>
            <person name="Tuteja R."/>
            <person name="Spillane C."/>
            <person name="Robinson S.J."/>
            <person name="Links M.G."/>
            <person name="Clarke C."/>
            <person name="Higgins E.E."/>
            <person name="Huebert T."/>
            <person name="Sharpe A.G."/>
            <person name="Parkin I.A."/>
        </authorList>
    </citation>
    <scope>NUCLEOTIDE SEQUENCE [LARGE SCALE GENOMIC DNA]</scope>
    <source>
        <strain evidence="3">cv. DH55</strain>
    </source>
</reference>
<dbReference type="PANTHER" id="PTHR45023">
    <property type="match status" value="1"/>
</dbReference>
<reference evidence="4" key="2">
    <citation type="submission" date="2025-08" db="UniProtKB">
        <authorList>
            <consortium name="RefSeq"/>
        </authorList>
    </citation>
    <scope>IDENTIFICATION</scope>
    <source>
        <tissue evidence="4">Leaf</tissue>
    </source>
</reference>
<accession>A0ABM0VZ46</accession>
<evidence type="ECO:0000313" key="3">
    <source>
        <dbReference type="Proteomes" id="UP000694864"/>
    </source>
</evidence>
<organism evidence="3 4">
    <name type="scientific">Camelina sativa</name>
    <name type="common">False flax</name>
    <name type="synonym">Myagrum sativum</name>
    <dbReference type="NCBI Taxonomy" id="90675"/>
    <lineage>
        <taxon>Eukaryota</taxon>
        <taxon>Viridiplantae</taxon>
        <taxon>Streptophyta</taxon>
        <taxon>Embryophyta</taxon>
        <taxon>Tracheophyta</taxon>
        <taxon>Spermatophyta</taxon>
        <taxon>Magnoliopsida</taxon>
        <taxon>eudicotyledons</taxon>
        <taxon>Gunneridae</taxon>
        <taxon>Pentapetalae</taxon>
        <taxon>rosids</taxon>
        <taxon>malvids</taxon>
        <taxon>Brassicales</taxon>
        <taxon>Brassicaceae</taxon>
        <taxon>Camelineae</taxon>
        <taxon>Camelina</taxon>
    </lineage>
</organism>
<keyword evidence="3" id="KW-1185">Reference proteome</keyword>
<evidence type="ECO:0000259" key="2">
    <source>
        <dbReference type="PROSITE" id="PS50090"/>
    </source>
</evidence>
<feature type="region of interest" description="Disordered" evidence="1">
    <location>
        <begin position="22"/>
        <end position="48"/>
    </location>
</feature>
<gene>
    <name evidence="4" type="primary">LOC104744115</name>
</gene>
<evidence type="ECO:0000256" key="1">
    <source>
        <dbReference type="SAM" id="MobiDB-lite"/>
    </source>
</evidence>
<protein>
    <submittedName>
        <fullName evidence="4">Glutathione S-transferase T3-like</fullName>
    </submittedName>
</protein>
<dbReference type="GeneID" id="104744115"/>
<dbReference type="PANTHER" id="PTHR45023:SF4">
    <property type="entry name" value="GLYCINE-RICH PROTEIN-RELATED"/>
    <property type="match status" value="1"/>
</dbReference>
<dbReference type="RefSeq" id="XP_010463434.1">
    <property type="nucleotide sequence ID" value="XM_010465132.1"/>
</dbReference>
<name>A0ABM0VZ46_CAMSA</name>